<dbReference type="Gene3D" id="3.20.20.70">
    <property type="entry name" value="Aldolase class I"/>
    <property type="match status" value="1"/>
</dbReference>
<evidence type="ECO:0000256" key="8">
    <source>
        <dbReference type="ARBA" id="ARBA00022691"/>
    </source>
</evidence>
<dbReference type="Pfam" id="PF04055">
    <property type="entry name" value="Radical_SAM"/>
    <property type="match status" value="1"/>
</dbReference>
<dbReference type="InterPro" id="IPR058240">
    <property type="entry name" value="rSAM_sf"/>
</dbReference>
<comment type="caution">
    <text evidence="13">The sequence shown here is derived from an EMBL/GenBank/DDBJ whole genome shotgun (WGS) entry which is preliminary data.</text>
</comment>
<protein>
    <recommendedName>
        <fullName evidence="12">Radical SAM core domain-containing protein</fullName>
    </recommendedName>
</protein>
<dbReference type="SFLD" id="SFLDF00275">
    <property type="entry name" value="adenosine_C2_methyltransferase"/>
    <property type="match status" value="1"/>
</dbReference>
<dbReference type="EMBL" id="MNZM01000052">
    <property type="protein sequence ID" value="OIP84578.1"/>
    <property type="molecule type" value="Genomic_DNA"/>
</dbReference>
<evidence type="ECO:0000256" key="10">
    <source>
        <dbReference type="ARBA" id="ARBA00023004"/>
    </source>
</evidence>
<dbReference type="InterPro" id="IPR004383">
    <property type="entry name" value="rRNA_lsu_MTrfase_RlmN/Cfr"/>
</dbReference>
<evidence type="ECO:0000256" key="5">
    <source>
        <dbReference type="ARBA" id="ARBA00022552"/>
    </source>
</evidence>
<dbReference type="SFLD" id="SFLDG01062">
    <property type="entry name" value="methyltransferase_(Class_A)"/>
    <property type="match status" value="1"/>
</dbReference>
<keyword evidence="9" id="KW-0479">Metal-binding</keyword>
<dbReference type="PANTHER" id="PTHR30544:SF5">
    <property type="entry name" value="RADICAL SAM CORE DOMAIN-CONTAINING PROTEIN"/>
    <property type="match status" value="1"/>
</dbReference>
<evidence type="ECO:0000259" key="12">
    <source>
        <dbReference type="PROSITE" id="PS51918"/>
    </source>
</evidence>
<keyword evidence="5" id="KW-0698">rRNA processing</keyword>
<keyword evidence="6" id="KW-0489">Methyltransferase</keyword>
<keyword evidence="10" id="KW-0408">Iron</keyword>
<dbReference type="Proteomes" id="UP000183758">
    <property type="component" value="Unassembled WGS sequence"/>
</dbReference>
<evidence type="ECO:0000256" key="7">
    <source>
        <dbReference type="ARBA" id="ARBA00022679"/>
    </source>
</evidence>
<dbReference type="PANTHER" id="PTHR30544">
    <property type="entry name" value="23S RRNA METHYLTRANSFERASE"/>
    <property type="match status" value="1"/>
</dbReference>
<dbReference type="InterPro" id="IPR048641">
    <property type="entry name" value="RlmN_N"/>
</dbReference>
<dbReference type="Pfam" id="PF21016">
    <property type="entry name" value="RlmN_N"/>
    <property type="match status" value="1"/>
</dbReference>
<dbReference type="CDD" id="cd01335">
    <property type="entry name" value="Radical_SAM"/>
    <property type="match status" value="1"/>
</dbReference>
<dbReference type="InterPro" id="IPR040072">
    <property type="entry name" value="Methyltransferase_A"/>
</dbReference>
<comment type="cofactor">
    <cofactor evidence="1">
        <name>[4Fe-4S] cluster</name>
        <dbReference type="ChEBI" id="CHEBI:49883"/>
    </cofactor>
</comment>
<dbReference type="AlphaFoldDB" id="A0A1J5HS02"/>
<gene>
    <name evidence="13" type="ORF">AUK04_02215</name>
</gene>
<dbReference type="SUPFAM" id="SSF102114">
    <property type="entry name" value="Radical SAM enzymes"/>
    <property type="match status" value="1"/>
</dbReference>
<dbReference type="GO" id="GO:0030488">
    <property type="term" value="P:tRNA methylation"/>
    <property type="evidence" value="ECO:0007669"/>
    <property type="project" value="TreeGrafter"/>
</dbReference>
<dbReference type="SFLD" id="SFLDS00029">
    <property type="entry name" value="Radical_SAM"/>
    <property type="match status" value="1"/>
</dbReference>
<dbReference type="PROSITE" id="PS51918">
    <property type="entry name" value="RADICAL_SAM"/>
    <property type="match status" value="1"/>
</dbReference>
<dbReference type="GO" id="GO:0046872">
    <property type="term" value="F:metal ion binding"/>
    <property type="evidence" value="ECO:0007669"/>
    <property type="project" value="UniProtKB-KW"/>
</dbReference>
<sequence>MDFITHSFMKIAKIKEVLSDTKIPKYAFDQIALAIYKQGVTDFNEITTISKDLRSKIIERLETSSTSSLKKISEQQSKQSQKILFQLNSGEKIETVRMLFKPDGKSFESACISSQSGCGLGCSFCATGMIGFKQNLTGEEISDQILYFTSQGHNIHSISFMGMGEPLANADNVIDAINILTNKKYFGISPRHISVSTVGIIPGLKKLSETHPQVNITYSLHSPYPRQREEIMKVEKAFPATDVLTVSDEHINKTNRRVFLGHLLLGDVNDSQKHANDLVKLIRSRGKNCYLYHVNLIKYHPCPSLIKYVKPSDEAVKSFEKVLKINNISYSVRQSFGEDIFAACG</sequence>
<evidence type="ECO:0000256" key="6">
    <source>
        <dbReference type="ARBA" id="ARBA00022603"/>
    </source>
</evidence>
<dbReference type="InterPro" id="IPR013785">
    <property type="entry name" value="Aldolase_TIM"/>
</dbReference>
<dbReference type="GO" id="GO:0051539">
    <property type="term" value="F:4 iron, 4 sulfur cluster binding"/>
    <property type="evidence" value="ECO:0007669"/>
    <property type="project" value="UniProtKB-KW"/>
</dbReference>
<dbReference type="Gene3D" id="1.10.150.530">
    <property type="match status" value="1"/>
</dbReference>
<dbReference type="GO" id="GO:0005737">
    <property type="term" value="C:cytoplasm"/>
    <property type="evidence" value="ECO:0007669"/>
    <property type="project" value="UniProtKB-SubCell"/>
</dbReference>
<dbReference type="InterPro" id="IPR007197">
    <property type="entry name" value="rSAM"/>
</dbReference>
<evidence type="ECO:0000256" key="11">
    <source>
        <dbReference type="ARBA" id="ARBA00023014"/>
    </source>
</evidence>
<evidence type="ECO:0000256" key="2">
    <source>
        <dbReference type="ARBA" id="ARBA00004496"/>
    </source>
</evidence>
<keyword evidence="7" id="KW-0808">Transferase</keyword>
<keyword evidence="8" id="KW-0949">S-adenosyl-L-methionine</keyword>
<name>A0A1J5HS02_9BACT</name>
<organism evidence="13 14">
    <name type="scientific">Candidatus Roizmanbacteria bacterium CG2_30_33_16</name>
    <dbReference type="NCBI Taxonomy" id="1805340"/>
    <lineage>
        <taxon>Bacteria</taxon>
        <taxon>Candidatus Roizmaniibacteriota</taxon>
    </lineage>
</organism>
<keyword evidence="3" id="KW-0004">4Fe-4S</keyword>
<keyword evidence="11" id="KW-0411">Iron-sulfur</keyword>
<evidence type="ECO:0000256" key="4">
    <source>
        <dbReference type="ARBA" id="ARBA00022490"/>
    </source>
</evidence>
<keyword evidence="4" id="KW-0963">Cytoplasm</keyword>
<feature type="domain" description="Radical SAM core" evidence="12">
    <location>
        <begin position="104"/>
        <end position="339"/>
    </location>
</feature>
<evidence type="ECO:0000256" key="1">
    <source>
        <dbReference type="ARBA" id="ARBA00001966"/>
    </source>
</evidence>
<evidence type="ECO:0000313" key="14">
    <source>
        <dbReference type="Proteomes" id="UP000183758"/>
    </source>
</evidence>
<reference evidence="13 14" key="1">
    <citation type="journal article" date="2016" name="Environ. Microbiol.">
        <title>Genomic resolution of a cold subsurface aquifer community provides metabolic insights for novel microbes adapted to high CO concentrations.</title>
        <authorList>
            <person name="Probst A.J."/>
            <person name="Castelle C.J."/>
            <person name="Singh A."/>
            <person name="Brown C.T."/>
            <person name="Anantharaman K."/>
            <person name="Sharon I."/>
            <person name="Hug L.A."/>
            <person name="Burstein D."/>
            <person name="Emerson J.B."/>
            <person name="Thomas B.C."/>
            <person name="Banfield J.F."/>
        </authorList>
    </citation>
    <scope>NUCLEOTIDE SEQUENCE [LARGE SCALE GENOMIC DNA]</scope>
    <source>
        <strain evidence="13">CG2_30_33_16</strain>
    </source>
</reference>
<evidence type="ECO:0000256" key="3">
    <source>
        <dbReference type="ARBA" id="ARBA00022485"/>
    </source>
</evidence>
<dbReference type="GO" id="GO:0008173">
    <property type="term" value="F:RNA methyltransferase activity"/>
    <property type="evidence" value="ECO:0007669"/>
    <property type="project" value="InterPro"/>
</dbReference>
<accession>A0A1J5HS02</accession>
<dbReference type="GO" id="GO:0070475">
    <property type="term" value="P:rRNA base methylation"/>
    <property type="evidence" value="ECO:0007669"/>
    <property type="project" value="TreeGrafter"/>
</dbReference>
<evidence type="ECO:0000256" key="9">
    <source>
        <dbReference type="ARBA" id="ARBA00022723"/>
    </source>
</evidence>
<comment type="subcellular location">
    <subcellularLocation>
        <location evidence="2">Cytoplasm</location>
    </subcellularLocation>
</comment>
<proteinExistence type="predicted"/>
<evidence type="ECO:0000313" key="13">
    <source>
        <dbReference type="EMBL" id="OIP84578.1"/>
    </source>
</evidence>
<dbReference type="PIRSF" id="PIRSF006004">
    <property type="entry name" value="CHP00048"/>
    <property type="match status" value="1"/>
</dbReference>